<dbReference type="Proteomes" id="UP001055811">
    <property type="component" value="Linkage Group LG02"/>
</dbReference>
<accession>A0ACB9GIF0</accession>
<comment type="caution">
    <text evidence="1">The sequence shown here is derived from an EMBL/GenBank/DDBJ whole genome shotgun (WGS) entry which is preliminary data.</text>
</comment>
<evidence type="ECO:0000313" key="2">
    <source>
        <dbReference type="Proteomes" id="UP001055811"/>
    </source>
</evidence>
<keyword evidence="2" id="KW-1185">Reference proteome</keyword>
<reference evidence="2" key="1">
    <citation type="journal article" date="2022" name="Mol. Ecol. Resour.">
        <title>The genomes of chicory, endive, great burdock and yacon provide insights into Asteraceae palaeo-polyploidization history and plant inulin production.</title>
        <authorList>
            <person name="Fan W."/>
            <person name="Wang S."/>
            <person name="Wang H."/>
            <person name="Wang A."/>
            <person name="Jiang F."/>
            <person name="Liu H."/>
            <person name="Zhao H."/>
            <person name="Xu D."/>
            <person name="Zhang Y."/>
        </authorList>
    </citation>
    <scope>NUCLEOTIDE SEQUENCE [LARGE SCALE GENOMIC DNA]</scope>
    <source>
        <strain evidence="2">cv. Punajuju</strain>
    </source>
</reference>
<sequence>MSSGSIRVMGTKVKGFFKGLKNISNIFDEGEKEEEIQIGMPTDVKHVAHIGADGPAIESPSWMKEFDAGKSQSGPLEERPYIQKGANNHRISRSEELTIPEKPKTNRHRHHRSIDSDSDSQSSTKKHTRRHRIRRSKDKGDESSRLPDIPKKSRRRKPKDDDVSVKSSQSQDTASSCSEPPSDL</sequence>
<organism evidence="1 2">
    <name type="scientific">Cichorium intybus</name>
    <name type="common">Chicory</name>
    <dbReference type="NCBI Taxonomy" id="13427"/>
    <lineage>
        <taxon>Eukaryota</taxon>
        <taxon>Viridiplantae</taxon>
        <taxon>Streptophyta</taxon>
        <taxon>Embryophyta</taxon>
        <taxon>Tracheophyta</taxon>
        <taxon>Spermatophyta</taxon>
        <taxon>Magnoliopsida</taxon>
        <taxon>eudicotyledons</taxon>
        <taxon>Gunneridae</taxon>
        <taxon>Pentapetalae</taxon>
        <taxon>asterids</taxon>
        <taxon>campanulids</taxon>
        <taxon>Asterales</taxon>
        <taxon>Asteraceae</taxon>
        <taxon>Cichorioideae</taxon>
        <taxon>Cichorieae</taxon>
        <taxon>Cichoriinae</taxon>
        <taxon>Cichorium</taxon>
    </lineage>
</organism>
<gene>
    <name evidence="1" type="ORF">L2E82_13014</name>
</gene>
<dbReference type="EMBL" id="CM042010">
    <property type="protein sequence ID" value="KAI3782953.1"/>
    <property type="molecule type" value="Genomic_DNA"/>
</dbReference>
<protein>
    <submittedName>
        <fullName evidence="1">Uncharacterized protein</fullName>
    </submittedName>
</protein>
<reference evidence="1 2" key="2">
    <citation type="journal article" date="2022" name="Mol. Ecol. Resour.">
        <title>The genomes of chicory, endive, great burdock and yacon provide insights into Asteraceae paleo-polyploidization history and plant inulin production.</title>
        <authorList>
            <person name="Fan W."/>
            <person name="Wang S."/>
            <person name="Wang H."/>
            <person name="Wang A."/>
            <person name="Jiang F."/>
            <person name="Liu H."/>
            <person name="Zhao H."/>
            <person name="Xu D."/>
            <person name="Zhang Y."/>
        </authorList>
    </citation>
    <scope>NUCLEOTIDE SEQUENCE [LARGE SCALE GENOMIC DNA]</scope>
    <source>
        <strain evidence="2">cv. Punajuju</strain>
        <tissue evidence="1">Leaves</tissue>
    </source>
</reference>
<evidence type="ECO:0000313" key="1">
    <source>
        <dbReference type="EMBL" id="KAI3782953.1"/>
    </source>
</evidence>
<proteinExistence type="predicted"/>
<name>A0ACB9GIF0_CICIN</name>